<feature type="domain" description="GIR1-like zinc ribbon" evidence="2">
    <location>
        <begin position="150"/>
        <end position="183"/>
    </location>
</feature>
<keyword evidence="4" id="KW-1185">Reference proteome</keyword>
<sequence length="197" mass="22430">MISHSLKPQNLWHACRNEERKGGHGSDNIGSIMNQFRQEFHESLDLNYPVLLELGPPPRPCLEWQDFFHKEIGVRCEEKERNGRCFPMMAREGKESNLELSLRLSLPGLHRQDEESKQDGISSSQRSRMSVDMDSVNGTGLSTGTMKVPSLVLMGCARCLIYVMVSEVDPKCPKCKRTVLMDVFRRRPAKKPRVCLG</sequence>
<dbReference type="EMBL" id="VDCV01000010">
    <property type="protein sequence ID" value="KAB5539107.1"/>
    <property type="molecule type" value="Genomic_DNA"/>
</dbReference>
<organism evidence="3 4">
    <name type="scientific">Salix brachista</name>
    <dbReference type="NCBI Taxonomy" id="2182728"/>
    <lineage>
        <taxon>Eukaryota</taxon>
        <taxon>Viridiplantae</taxon>
        <taxon>Streptophyta</taxon>
        <taxon>Embryophyta</taxon>
        <taxon>Tracheophyta</taxon>
        <taxon>Spermatophyta</taxon>
        <taxon>Magnoliopsida</taxon>
        <taxon>eudicotyledons</taxon>
        <taxon>Gunneridae</taxon>
        <taxon>Pentapetalae</taxon>
        <taxon>rosids</taxon>
        <taxon>fabids</taxon>
        <taxon>Malpighiales</taxon>
        <taxon>Salicaceae</taxon>
        <taxon>Saliceae</taxon>
        <taxon>Salix</taxon>
    </lineage>
</organism>
<feature type="compositionally biased region" description="Polar residues" evidence="1">
    <location>
        <begin position="119"/>
        <end position="128"/>
    </location>
</feature>
<dbReference type="InterPro" id="IPR055281">
    <property type="entry name" value="GIR1-2/SIED1"/>
</dbReference>
<dbReference type="InterPro" id="IPR056440">
    <property type="entry name" value="Zn-ribbon_GIR1"/>
</dbReference>
<dbReference type="Proteomes" id="UP000326939">
    <property type="component" value="Chromosome 10"/>
</dbReference>
<evidence type="ECO:0000313" key="4">
    <source>
        <dbReference type="Proteomes" id="UP000326939"/>
    </source>
</evidence>
<evidence type="ECO:0000256" key="1">
    <source>
        <dbReference type="SAM" id="MobiDB-lite"/>
    </source>
</evidence>
<name>A0A5N5L8K0_9ROSI</name>
<protein>
    <recommendedName>
        <fullName evidence="2">GIR1-like zinc ribbon domain-containing protein</fullName>
    </recommendedName>
</protein>
<dbReference type="PANTHER" id="PTHR33177">
    <property type="entry name" value="PUTATIVE-RELATED"/>
    <property type="match status" value="1"/>
</dbReference>
<proteinExistence type="predicted"/>
<dbReference type="Pfam" id="PF24747">
    <property type="entry name" value="Zn-ribbon_GIR1"/>
    <property type="match status" value="1"/>
</dbReference>
<accession>A0A5N5L8K0</accession>
<feature type="region of interest" description="Disordered" evidence="1">
    <location>
        <begin position="109"/>
        <end position="136"/>
    </location>
</feature>
<dbReference type="AlphaFoldDB" id="A0A5N5L8K0"/>
<dbReference type="PANTHER" id="PTHR33177:SF77">
    <property type="entry name" value="LITAF DOMAIN-CONTAINING PROTEIN"/>
    <property type="match status" value="1"/>
</dbReference>
<gene>
    <name evidence="3" type="ORF">DKX38_016640</name>
</gene>
<evidence type="ECO:0000313" key="3">
    <source>
        <dbReference type="EMBL" id="KAB5539107.1"/>
    </source>
</evidence>
<evidence type="ECO:0000259" key="2">
    <source>
        <dbReference type="Pfam" id="PF24747"/>
    </source>
</evidence>
<comment type="caution">
    <text evidence="3">The sequence shown here is derived from an EMBL/GenBank/DDBJ whole genome shotgun (WGS) entry which is preliminary data.</text>
</comment>
<reference evidence="4" key="1">
    <citation type="journal article" date="2019" name="Gigascience">
        <title>De novo genome assembly of the endangered Acer yangbiense, a plant species with extremely small populations endemic to Yunnan Province, China.</title>
        <authorList>
            <person name="Yang J."/>
            <person name="Wariss H.M."/>
            <person name="Tao L."/>
            <person name="Zhang R."/>
            <person name="Yun Q."/>
            <person name="Hollingsworth P."/>
            <person name="Dao Z."/>
            <person name="Luo G."/>
            <person name="Guo H."/>
            <person name="Ma Y."/>
            <person name="Sun W."/>
        </authorList>
    </citation>
    <scope>NUCLEOTIDE SEQUENCE [LARGE SCALE GENOMIC DNA]</scope>
    <source>
        <strain evidence="4">cv. br00</strain>
    </source>
</reference>